<name>A0A1Y2E619_9BASI</name>
<evidence type="ECO:0000313" key="6">
    <source>
        <dbReference type="Proteomes" id="UP000193467"/>
    </source>
</evidence>
<proteinExistence type="predicted"/>
<dbReference type="PANTHER" id="PTHR15735:SF12">
    <property type="entry name" value="CDC42-INTERACTING PROTEIN 4, ISOFORM B"/>
    <property type="match status" value="1"/>
</dbReference>
<dbReference type="Proteomes" id="UP000193467">
    <property type="component" value="Unassembled WGS sequence"/>
</dbReference>
<feature type="compositionally biased region" description="Low complexity" evidence="3">
    <location>
        <begin position="32"/>
        <end position="56"/>
    </location>
</feature>
<dbReference type="Pfam" id="PF00018">
    <property type="entry name" value="SH3_1"/>
    <property type="match status" value="1"/>
</dbReference>
<dbReference type="InterPro" id="IPR001452">
    <property type="entry name" value="SH3_domain"/>
</dbReference>
<keyword evidence="6" id="KW-1185">Reference proteome</keyword>
<feature type="compositionally biased region" description="Pro residues" evidence="3">
    <location>
        <begin position="146"/>
        <end position="157"/>
    </location>
</feature>
<dbReference type="PRINTS" id="PR00499">
    <property type="entry name" value="P67PHOX"/>
</dbReference>
<dbReference type="STRING" id="106004.A0A1Y2E619"/>
<evidence type="ECO:0000256" key="1">
    <source>
        <dbReference type="ARBA" id="ARBA00022443"/>
    </source>
</evidence>
<dbReference type="PROSITE" id="PS50002">
    <property type="entry name" value="SH3"/>
    <property type="match status" value="1"/>
</dbReference>
<reference evidence="5 6" key="1">
    <citation type="submission" date="2016-07" db="EMBL/GenBank/DDBJ databases">
        <title>Pervasive Adenine N6-methylation of Active Genes in Fungi.</title>
        <authorList>
            <consortium name="DOE Joint Genome Institute"/>
            <person name="Mondo S.J."/>
            <person name="Dannebaum R.O."/>
            <person name="Kuo R.C."/>
            <person name="Labutti K."/>
            <person name="Haridas S."/>
            <person name="Kuo A."/>
            <person name="Salamov A."/>
            <person name="Ahrendt S.R."/>
            <person name="Lipzen A."/>
            <person name="Sullivan W."/>
            <person name="Andreopoulos W.B."/>
            <person name="Clum A."/>
            <person name="Lindquist E."/>
            <person name="Daum C."/>
            <person name="Ramamoorthy G.K."/>
            <person name="Gryganskyi A."/>
            <person name="Culley D."/>
            <person name="Magnuson J.K."/>
            <person name="James T.Y."/>
            <person name="O'Malley M.A."/>
            <person name="Stajich J.E."/>
            <person name="Spatafora J.W."/>
            <person name="Visel A."/>
            <person name="Grigoriev I.V."/>
        </authorList>
    </citation>
    <scope>NUCLEOTIDE SEQUENCE [LARGE SCALE GENOMIC DNA]</scope>
    <source>
        <strain evidence="5 6">62-1032</strain>
    </source>
</reference>
<dbReference type="SUPFAM" id="SSF50044">
    <property type="entry name" value="SH3-domain"/>
    <property type="match status" value="1"/>
</dbReference>
<accession>A0A1Y2E619</accession>
<dbReference type="CDD" id="cd00174">
    <property type="entry name" value="SH3"/>
    <property type="match status" value="1"/>
</dbReference>
<dbReference type="PRINTS" id="PR00452">
    <property type="entry name" value="SH3DOMAIN"/>
</dbReference>
<feature type="region of interest" description="Disordered" evidence="3">
    <location>
        <begin position="139"/>
        <end position="173"/>
    </location>
</feature>
<organism evidence="5 6">
    <name type="scientific">Leucosporidium creatinivorum</name>
    <dbReference type="NCBI Taxonomy" id="106004"/>
    <lineage>
        <taxon>Eukaryota</taxon>
        <taxon>Fungi</taxon>
        <taxon>Dikarya</taxon>
        <taxon>Basidiomycota</taxon>
        <taxon>Pucciniomycotina</taxon>
        <taxon>Microbotryomycetes</taxon>
        <taxon>Leucosporidiales</taxon>
        <taxon>Leucosporidium</taxon>
    </lineage>
</organism>
<feature type="compositionally biased region" description="Low complexity" evidence="3">
    <location>
        <begin position="66"/>
        <end position="75"/>
    </location>
</feature>
<comment type="caution">
    <text evidence="5">The sequence shown here is derived from an EMBL/GenBank/DDBJ whole genome shotgun (WGS) entry which is preliminary data.</text>
</comment>
<dbReference type="EMBL" id="MCGR01000061">
    <property type="protein sequence ID" value="ORY66962.1"/>
    <property type="molecule type" value="Genomic_DNA"/>
</dbReference>
<feature type="domain" description="SH3" evidence="4">
    <location>
        <begin position="230"/>
        <end position="288"/>
    </location>
</feature>
<feature type="region of interest" description="Disordered" evidence="3">
    <location>
        <begin position="204"/>
        <end position="234"/>
    </location>
</feature>
<keyword evidence="1 2" id="KW-0728">SH3 domain</keyword>
<gene>
    <name evidence="5" type="ORF">BCR35DRAFT_308410</name>
</gene>
<feature type="region of interest" description="Disordered" evidence="3">
    <location>
        <begin position="31"/>
        <end position="75"/>
    </location>
</feature>
<dbReference type="AlphaFoldDB" id="A0A1Y2E619"/>
<dbReference type="SMART" id="SM00326">
    <property type="entry name" value="SH3"/>
    <property type="match status" value="1"/>
</dbReference>
<dbReference type="InParanoid" id="A0A1Y2E619"/>
<dbReference type="Gene3D" id="2.30.30.40">
    <property type="entry name" value="SH3 Domains"/>
    <property type="match status" value="1"/>
</dbReference>
<evidence type="ECO:0000259" key="4">
    <source>
        <dbReference type="PROSITE" id="PS50002"/>
    </source>
</evidence>
<sequence length="288" mass="29580">MSTPWQAVLASPAEKEAFFSLLDEYWARDPTAAAPAPRPAARVVAPPAPLSSYSPAAPTPRPPSAPTSSPRTSASTFIADRALQNTTATSAALRNAGLSAGAAGTLSKFGAAHHEQLAPHVAAGAKAGWANRNAISGGQVEAEPAPKGPPPKGPKPPTGLSQSRSIAGGFDTSSGKNFGKTLFASKGPMSDAERKANVFKEPLATKAAPRTYSHTPPPMRGSPAPPTPSAGLGTATALYDYEGTDPSDLPCLEGEVLTVIEHVSDDWWKCRNPAGAEGIIPSSYLQAN</sequence>
<protein>
    <recommendedName>
        <fullName evidence="4">SH3 domain-containing protein</fullName>
    </recommendedName>
</protein>
<evidence type="ECO:0000256" key="2">
    <source>
        <dbReference type="PROSITE-ProRule" id="PRU00192"/>
    </source>
</evidence>
<feature type="compositionally biased region" description="Pro residues" evidence="3">
    <location>
        <begin position="215"/>
        <end position="228"/>
    </location>
</feature>
<dbReference type="OrthoDB" id="2538048at2759"/>
<feature type="compositionally biased region" description="Polar residues" evidence="3">
    <location>
        <begin position="159"/>
        <end position="173"/>
    </location>
</feature>
<dbReference type="PANTHER" id="PTHR15735">
    <property type="entry name" value="FCH AND DOUBLE SH3 DOMAINS PROTEIN"/>
    <property type="match status" value="1"/>
</dbReference>
<evidence type="ECO:0000313" key="5">
    <source>
        <dbReference type="EMBL" id="ORY66962.1"/>
    </source>
</evidence>
<dbReference type="InterPro" id="IPR036028">
    <property type="entry name" value="SH3-like_dom_sf"/>
</dbReference>
<evidence type="ECO:0000256" key="3">
    <source>
        <dbReference type="SAM" id="MobiDB-lite"/>
    </source>
</evidence>